<organism evidence="7 8">
    <name type="scientific">Cinchona calisaya</name>
    <dbReference type="NCBI Taxonomy" id="153742"/>
    <lineage>
        <taxon>Eukaryota</taxon>
        <taxon>Viridiplantae</taxon>
        <taxon>Streptophyta</taxon>
        <taxon>Embryophyta</taxon>
        <taxon>Tracheophyta</taxon>
        <taxon>Spermatophyta</taxon>
        <taxon>Magnoliopsida</taxon>
        <taxon>eudicotyledons</taxon>
        <taxon>Gunneridae</taxon>
        <taxon>Pentapetalae</taxon>
        <taxon>asterids</taxon>
        <taxon>lamiids</taxon>
        <taxon>Gentianales</taxon>
        <taxon>Rubiaceae</taxon>
        <taxon>Cinchonoideae</taxon>
        <taxon>Cinchoneae</taxon>
        <taxon>Cinchona</taxon>
    </lineage>
</organism>
<comment type="subcellular location">
    <subcellularLocation>
        <location evidence="1">Membrane</location>
        <topology evidence="1">Multi-pass membrane protein</topology>
    </subcellularLocation>
</comment>
<evidence type="ECO:0000256" key="5">
    <source>
        <dbReference type="ARBA" id="ARBA00023136"/>
    </source>
</evidence>
<feature type="transmembrane region" description="Helical" evidence="6">
    <location>
        <begin position="7"/>
        <end position="26"/>
    </location>
</feature>
<keyword evidence="8" id="KW-1185">Reference proteome</keyword>
<evidence type="ECO:0000256" key="1">
    <source>
        <dbReference type="ARBA" id="ARBA00004141"/>
    </source>
</evidence>
<protein>
    <submittedName>
        <fullName evidence="7">Uncharacterized protein</fullName>
    </submittedName>
</protein>
<evidence type="ECO:0000256" key="6">
    <source>
        <dbReference type="SAM" id="Phobius"/>
    </source>
</evidence>
<sequence length="274" mass="31222">MKSCRKLFLGVLNMLLLAFAIFQVVFVLMNHHDPSNKRCYKNFSKTVFGFSAFLLIMSSIGLMASCKSRSLQTIYVWLMVITAIVAITCCIFIFLTLPNESANATYQKTQKGNWLNGFSPFLRSILVNDEYWYKAKTCLINKELCQGFSNHPVSSPWDYLYYLQLGCCSPPKRCVFLLSNETYWEIPKSGFASQGEECQMWANNSNVGGCYDCDSCKAGYLAKYQMDWQAGKGVFVTIIVILIVNTSLAFWTYGFGDGSENERDQTRYRNFVNS</sequence>
<dbReference type="PANTHER" id="PTHR32191">
    <property type="entry name" value="TETRASPANIN-8-RELATED"/>
    <property type="match status" value="1"/>
</dbReference>
<evidence type="ECO:0000313" key="7">
    <source>
        <dbReference type="EMBL" id="KAL3525791.1"/>
    </source>
</evidence>
<dbReference type="InterPro" id="IPR044991">
    <property type="entry name" value="TET_plant"/>
</dbReference>
<dbReference type="Pfam" id="PF00335">
    <property type="entry name" value="Tetraspanin"/>
    <property type="match status" value="1"/>
</dbReference>
<keyword evidence="3 6" id="KW-0812">Transmembrane</keyword>
<dbReference type="GO" id="GO:0016020">
    <property type="term" value="C:membrane"/>
    <property type="evidence" value="ECO:0007669"/>
    <property type="project" value="UniProtKB-SubCell"/>
</dbReference>
<comment type="similarity">
    <text evidence="2">Belongs to the tetraspanin (TM4SF) family.</text>
</comment>
<evidence type="ECO:0000256" key="2">
    <source>
        <dbReference type="ARBA" id="ARBA00006840"/>
    </source>
</evidence>
<dbReference type="AlphaFoldDB" id="A0ABD3A4G1"/>
<dbReference type="InterPro" id="IPR018499">
    <property type="entry name" value="Tetraspanin/Peripherin"/>
</dbReference>
<proteinExistence type="inferred from homology"/>
<dbReference type="EMBL" id="JBJUIK010000006">
    <property type="protein sequence ID" value="KAL3525791.1"/>
    <property type="molecule type" value="Genomic_DNA"/>
</dbReference>
<keyword evidence="5 6" id="KW-0472">Membrane</keyword>
<name>A0ABD3A4G1_9GENT</name>
<comment type="caution">
    <text evidence="7">The sequence shown here is derived from an EMBL/GenBank/DDBJ whole genome shotgun (WGS) entry which is preliminary data.</text>
</comment>
<evidence type="ECO:0000256" key="3">
    <source>
        <dbReference type="ARBA" id="ARBA00022692"/>
    </source>
</evidence>
<feature type="transmembrane region" description="Helical" evidence="6">
    <location>
        <begin position="76"/>
        <end position="97"/>
    </location>
</feature>
<gene>
    <name evidence="7" type="ORF">ACH5RR_014163</name>
</gene>
<accession>A0ABD3A4G1</accession>
<feature type="transmembrane region" description="Helical" evidence="6">
    <location>
        <begin position="233"/>
        <end position="253"/>
    </location>
</feature>
<feature type="transmembrane region" description="Helical" evidence="6">
    <location>
        <begin position="46"/>
        <end position="64"/>
    </location>
</feature>
<dbReference type="Proteomes" id="UP001630127">
    <property type="component" value="Unassembled WGS sequence"/>
</dbReference>
<evidence type="ECO:0000313" key="8">
    <source>
        <dbReference type="Proteomes" id="UP001630127"/>
    </source>
</evidence>
<keyword evidence="4 6" id="KW-1133">Transmembrane helix</keyword>
<reference evidence="7 8" key="1">
    <citation type="submission" date="2024-11" db="EMBL/GenBank/DDBJ databases">
        <title>A near-complete genome assembly of Cinchona calisaya.</title>
        <authorList>
            <person name="Lian D.C."/>
            <person name="Zhao X.W."/>
            <person name="Wei L."/>
        </authorList>
    </citation>
    <scope>NUCLEOTIDE SEQUENCE [LARGE SCALE GENOMIC DNA]</scope>
    <source>
        <tissue evidence="7">Nenye</tissue>
    </source>
</reference>
<evidence type="ECO:0000256" key="4">
    <source>
        <dbReference type="ARBA" id="ARBA00022989"/>
    </source>
</evidence>